<gene>
    <name evidence="2" type="ORF">R1sor_025557</name>
</gene>
<name>A0ABD3GCV4_9MARC</name>
<sequence>MTRAPPTSLENSIMGLDGLQEKNDLGHHSDDKLPSSDAGREKPCPSGEGHSQSAGYTGSKERVTVDNIPPGRISSGAEPNRNSERDTHGTCPLGERLTNLGHFKEANKEVSITESARRDGQNFEGGCEVGEETRSPAIYEQEMLRRGCCSEVVEVQVSEDDENREDHTGTLRLRGSPAFSGVTSLTRARDCSSPIRKSDELESRISLSVLAELSALSGFLVSGSHAAKDIEMAEKSWKILAPWNWVQGVEFESSKRTQQQHVNQIGSSSSEALVLSLENKVPTQATSQDLFPFGGEAVQALLAHDEHEVNDFQKQPESHRQSGTPLTGIESTEGQISSISTKGGALFSLENNPLATIEPVRKPIGSCITASDLAEALKTAEIHVIISEIFKQLTPSWAVQTSLSSWLMQSLITQHREAGPVHVWASGSPKPNQGQQHESNEGTGNQNPEGNEDESLDEYLEYMDPDAIDPPEFVVSMLRNRGFPVPGDPGYKSWLEEYRKSRRLKPASQPEDLNPTDLGTFDDLDYLWGMPDPDLGFLEDLDMASPIRTTGNSKEPEGHAQSSADVGSLDLQDLGTQNAQNNPDDDSRNTNKLQYSEITNVDLEMRESYNKQILRWTRLLLAIKKRPTWWDQPDRGERLVGLIQELQRDSVQAFAQIDAAPGTRTPPNVELAQKLGQEFEQSSDVQGWYAAQEEDTEYFKRVMYGADEMDDLVEMRQILKRLDDMRRQPPQFQDAESHSQFASTIGTFYSVLIQTIERIYGEGAKDVLIDELLKFRDQFPDQSLNNVPSHQDFFNNFKDQGFQPFDTNINVDYYDTDDIELQETTLETRRRQRSQDTDTNQERAKKAARDTTKEAHPADTAAQLPHLQKV</sequence>
<feature type="compositionally biased region" description="Basic and acidic residues" evidence="1">
    <location>
        <begin position="19"/>
        <end position="43"/>
    </location>
</feature>
<evidence type="ECO:0000313" key="3">
    <source>
        <dbReference type="Proteomes" id="UP001633002"/>
    </source>
</evidence>
<accession>A0ABD3GCV4</accession>
<proteinExistence type="predicted"/>
<evidence type="ECO:0000256" key="1">
    <source>
        <dbReference type="SAM" id="MobiDB-lite"/>
    </source>
</evidence>
<feature type="compositionally biased region" description="Basic and acidic residues" evidence="1">
    <location>
        <begin position="826"/>
        <end position="857"/>
    </location>
</feature>
<comment type="caution">
    <text evidence="2">The sequence shown here is derived from an EMBL/GenBank/DDBJ whole genome shotgun (WGS) entry which is preliminary data.</text>
</comment>
<dbReference type="AlphaFoldDB" id="A0ABD3GCV4"/>
<keyword evidence="3" id="KW-1185">Reference proteome</keyword>
<feature type="region of interest" description="Disordered" evidence="1">
    <location>
        <begin position="824"/>
        <end position="870"/>
    </location>
</feature>
<feature type="region of interest" description="Disordered" evidence="1">
    <location>
        <begin position="546"/>
        <end position="565"/>
    </location>
</feature>
<protein>
    <submittedName>
        <fullName evidence="2">Uncharacterized protein</fullName>
    </submittedName>
</protein>
<feature type="compositionally biased region" description="Polar residues" evidence="1">
    <location>
        <begin position="429"/>
        <end position="449"/>
    </location>
</feature>
<dbReference type="EMBL" id="JBJQOH010000008">
    <property type="protein sequence ID" value="KAL3675609.1"/>
    <property type="molecule type" value="Genomic_DNA"/>
</dbReference>
<feature type="region of interest" description="Disordered" evidence="1">
    <location>
        <begin position="313"/>
        <end position="332"/>
    </location>
</feature>
<feature type="region of interest" description="Disordered" evidence="1">
    <location>
        <begin position="574"/>
        <end position="593"/>
    </location>
</feature>
<feature type="region of interest" description="Disordered" evidence="1">
    <location>
        <begin position="1"/>
        <end position="96"/>
    </location>
</feature>
<feature type="region of interest" description="Disordered" evidence="1">
    <location>
        <begin position="422"/>
        <end position="453"/>
    </location>
</feature>
<evidence type="ECO:0000313" key="2">
    <source>
        <dbReference type="EMBL" id="KAL3675609.1"/>
    </source>
</evidence>
<organism evidence="2 3">
    <name type="scientific">Riccia sorocarpa</name>
    <dbReference type="NCBI Taxonomy" id="122646"/>
    <lineage>
        <taxon>Eukaryota</taxon>
        <taxon>Viridiplantae</taxon>
        <taxon>Streptophyta</taxon>
        <taxon>Embryophyta</taxon>
        <taxon>Marchantiophyta</taxon>
        <taxon>Marchantiopsida</taxon>
        <taxon>Marchantiidae</taxon>
        <taxon>Marchantiales</taxon>
        <taxon>Ricciaceae</taxon>
        <taxon>Riccia</taxon>
    </lineage>
</organism>
<dbReference type="Proteomes" id="UP001633002">
    <property type="component" value="Unassembled WGS sequence"/>
</dbReference>
<reference evidence="2 3" key="1">
    <citation type="submission" date="2024-09" db="EMBL/GenBank/DDBJ databases">
        <title>Chromosome-scale assembly of Riccia sorocarpa.</title>
        <authorList>
            <person name="Paukszto L."/>
        </authorList>
    </citation>
    <scope>NUCLEOTIDE SEQUENCE [LARGE SCALE GENOMIC DNA]</scope>
    <source>
        <strain evidence="2">LP-2024</strain>
        <tissue evidence="2">Aerial parts of the thallus</tissue>
    </source>
</reference>
<feature type="compositionally biased region" description="Polar residues" evidence="1">
    <location>
        <begin position="321"/>
        <end position="332"/>
    </location>
</feature>